<dbReference type="EMBL" id="FNSN01000008">
    <property type="protein sequence ID" value="SEC99169.1"/>
    <property type="molecule type" value="Genomic_DNA"/>
</dbReference>
<keyword evidence="3" id="KW-1185">Reference proteome</keyword>
<name>A0A1H4X0T5_9MICC</name>
<accession>A0A1H4X0T5</accession>
<sequence length="64" mass="7166">MIDIQWADAAQSRVRKIARMRPTMGNRTTTPEHAFISGVNITDATPETRWARETPRPSSPQSAT</sequence>
<reference evidence="2 3" key="1">
    <citation type="submission" date="2016-10" db="EMBL/GenBank/DDBJ databases">
        <authorList>
            <person name="de Groot N.N."/>
        </authorList>
    </citation>
    <scope>NUCLEOTIDE SEQUENCE [LARGE SCALE GENOMIC DNA]</scope>
    <source>
        <strain evidence="2 3">DSM 10495</strain>
    </source>
</reference>
<feature type="region of interest" description="Disordered" evidence="1">
    <location>
        <begin position="21"/>
        <end position="64"/>
    </location>
</feature>
<dbReference type="AlphaFoldDB" id="A0A1H4X0T5"/>
<dbReference type="STRING" id="156980.SAMN04489745_3636"/>
<evidence type="ECO:0000256" key="1">
    <source>
        <dbReference type="SAM" id="MobiDB-lite"/>
    </source>
</evidence>
<protein>
    <submittedName>
        <fullName evidence="2">Uncharacterized protein</fullName>
    </submittedName>
</protein>
<proteinExistence type="predicted"/>
<organism evidence="2 3">
    <name type="scientific">Arthrobacter woluwensis</name>
    <dbReference type="NCBI Taxonomy" id="156980"/>
    <lineage>
        <taxon>Bacteria</taxon>
        <taxon>Bacillati</taxon>
        <taxon>Actinomycetota</taxon>
        <taxon>Actinomycetes</taxon>
        <taxon>Micrococcales</taxon>
        <taxon>Micrococcaceae</taxon>
        <taxon>Arthrobacter</taxon>
    </lineage>
</organism>
<evidence type="ECO:0000313" key="2">
    <source>
        <dbReference type="EMBL" id="SEC99169.1"/>
    </source>
</evidence>
<gene>
    <name evidence="2" type="ORF">SAMN04489745_3636</name>
</gene>
<dbReference type="RefSeq" id="WP_074784735.1">
    <property type="nucleotide sequence ID" value="NZ_FNSN01000008.1"/>
</dbReference>
<evidence type="ECO:0000313" key="3">
    <source>
        <dbReference type="Proteomes" id="UP000182652"/>
    </source>
</evidence>
<dbReference type="Proteomes" id="UP000182652">
    <property type="component" value="Unassembled WGS sequence"/>
</dbReference>